<evidence type="ECO:0000313" key="4">
    <source>
        <dbReference type="Proteomes" id="UP000231019"/>
    </source>
</evidence>
<dbReference type="Pfam" id="PF01494">
    <property type="entry name" value="FAD_binding_3"/>
    <property type="match status" value="1"/>
</dbReference>
<evidence type="ECO:0000259" key="2">
    <source>
        <dbReference type="Pfam" id="PF08491"/>
    </source>
</evidence>
<reference evidence="3 4" key="1">
    <citation type="submission" date="2017-09" db="EMBL/GenBank/DDBJ databases">
        <title>Depth-based differentiation of microbial function through sediment-hosted aquifers and enrichment of novel symbionts in the deep terrestrial subsurface.</title>
        <authorList>
            <person name="Probst A.J."/>
            <person name="Ladd B."/>
            <person name="Jarett J.K."/>
            <person name="Geller-Mcgrath D.E."/>
            <person name="Sieber C.M."/>
            <person name="Emerson J.B."/>
            <person name="Anantharaman K."/>
            <person name="Thomas B.C."/>
            <person name="Malmstrom R."/>
            <person name="Stieglmeier M."/>
            <person name="Klingl A."/>
            <person name="Woyke T."/>
            <person name="Ryan C.M."/>
            <person name="Banfield J.F."/>
        </authorList>
    </citation>
    <scope>NUCLEOTIDE SEQUENCE [LARGE SCALE GENOMIC DNA]</scope>
    <source>
        <strain evidence="3">CG17_big_fil_post_rev_8_21_14_2_50_48_46</strain>
    </source>
</reference>
<name>A0A2M7G751_9BACT</name>
<accession>A0A2M7G751</accession>
<dbReference type="InterPro" id="IPR002938">
    <property type="entry name" value="FAD-bd"/>
</dbReference>
<evidence type="ECO:0000259" key="1">
    <source>
        <dbReference type="Pfam" id="PF01494"/>
    </source>
</evidence>
<dbReference type="Pfam" id="PF08491">
    <property type="entry name" value="SE"/>
    <property type="match status" value="1"/>
</dbReference>
<protein>
    <recommendedName>
        <fullName evidence="5">FAD-binding domain-containing protein</fullName>
    </recommendedName>
</protein>
<dbReference type="InterPro" id="IPR013698">
    <property type="entry name" value="Squalene_epoxidase"/>
</dbReference>
<feature type="domain" description="Squalene epoxidase" evidence="2">
    <location>
        <begin position="228"/>
        <end position="302"/>
    </location>
</feature>
<dbReference type="InterPro" id="IPR050407">
    <property type="entry name" value="Geranylgeranyl_reductase"/>
</dbReference>
<feature type="domain" description="FAD-binding" evidence="1">
    <location>
        <begin position="2"/>
        <end position="125"/>
    </location>
</feature>
<dbReference type="GO" id="GO:0071949">
    <property type="term" value="F:FAD binding"/>
    <property type="evidence" value="ECO:0007669"/>
    <property type="project" value="InterPro"/>
</dbReference>
<evidence type="ECO:0000313" key="3">
    <source>
        <dbReference type="EMBL" id="PIW17878.1"/>
    </source>
</evidence>
<evidence type="ECO:0008006" key="5">
    <source>
        <dbReference type="Google" id="ProtNLM"/>
    </source>
</evidence>
<dbReference type="GO" id="GO:0016020">
    <property type="term" value="C:membrane"/>
    <property type="evidence" value="ECO:0007669"/>
    <property type="project" value="InterPro"/>
</dbReference>
<gene>
    <name evidence="3" type="ORF">COW36_07360</name>
</gene>
<dbReference type="InterPro" id="IPR036188">
    <property type="entry name" value="FAD/NAD-bd_sf"/>
</dbReference>
<dbReference type="PRINTS" id="PR00420">
    <property type="entry name" value="RNGMNOXGNASE"/>
</dbReference>
<sequence length="373" mass="41140">MYDVALIGGGVAGLASAILLARQGWQVVLLEKNHYPFHKVCGEYLAEESLPLLEKLGISLQEMNLPRIQTACFSAASGRSLEFPLRPGGIGLSRYTLDQALVKLAQAAGVTVLEGTRVSRISGDAGQFEILSRTQKITARTVCGTWGKYSNLDLQFEREFTLPRYREKAQIAVKYHVQLDFPRDRVELHSFPGGYCGLSAIEAGKYCMAYLASGQSLKACDGEIQRLEEQVLAQNPHLKRLLAERQSLYEKPLVIAQVHFLPKAPQLEGILMVGDSAGMIAPLSGNGMSMALRAAVLLADQLPAYLSGKIPFGLLEEYYRQGWNRLFRKRIQTGALLQQFLLQPQSADLLMRGLQPFPGLVSALHQQTHGTPF</sequence>
<organism evidence="3 4">
    <name type="scientific">bacterium (Candidatus Blackallbacteria) CG17_big_fil_post_rev_8_21_14_2_50_48_46</name>
    <dbReference type="NCBI Taxonomy" id="2014261"/>
    <lineage>
        <taxon>Bacteria</taxon>
        <taxon>Candidatus Blackallbacteria</taxon>
    </lineage>
</organism>
<comment type="caution">
    <text evidence="3">The sequence shown here is derived from an EMBL/GenBank/DDBJ whole genome shotgun (WGS) entry which is preliminary data.</text>
</comment>
<dbReference type="Gene3D" id="3.50.50.60">
    <property type="entry name" value="FAD/NAD(P)-binding domain"/>
    <property type="match status" value="1"/>
</dbReference>
<dbReference type="PANTHER" id="PTHR42685">
    <property type="entry name" value="GERANYLGERANYL DIPHOSPHATE REDUCTASE"/>
    <property type="match status" value="1"/>
</dbReference>
<dbReference type="GO" id="GO:0004506">
    <property type="term" value="F:squalene monooxygenase activity"/>
    <property type="evidence" value="ECO:0007669"/>
    <property type="project" value="InterPro"/>
</dbReference>
<dbReference type="SUPFAM" id="SSF51905">
    <property type="entry name" value="FAD/NAD(P)-binding domain"/>
    <property type="match status" value="1"/>
</dbReference>
<dbReference type="EMBL" id="PFFQ01000019">
    <property type="protein sequence ID" value="PIW17878.1"/>
    <property type="molecule type" value="Genomic_DNA"/>
</dbReference>
<dbReference type="PANTHER" id="PTHR42685:SF19">
    <property type="entry name" value="POSSIBLE OXIDOREDUCTASE"/>
    <property type="match status" value="1"/>
</dbReference>
<dbReference type="Proteomes" id="UP000231019">
    <property type="component" value="Unassembled WGS sequence"/>
</dbReference>
<proteinExistence type="predicted"/>
<dbReference type="AlphaFoldDB" id="A0A2M7G751"/>